<protein>
    <recommendedName>
        <fullName evidence="5">Maltose epimerase</fullName>
        <ecNumber evidence="5">5.1.3.21</ecNumber>
    </recommendedName>
</protein>
<evidence type="ECO:0000256" key="4">
    <source>
        <dbReference type="ARBA" id="ARBA00023277"/>
    </source>
</evidence>
<dbReference type="InterPro" id="IPR014718">
    <property type="entry name" value="GH-type_carb-bd"/>
</dbReference>
<accession>A0A5B7T3F3</accession>
<dbReference type="InterPro" id="IPR015443">
    <property type="entry name" value="Aldose_1-epimerase"/>
</dbReference>
<feature type="active site" description="Proton acceptor" evidence="6">
    <location>
        <position position="306"/>
    </location>
</feature>
<dbReference type="EC" id="5.1.3.21" evidence="5"/>
<keyword evidence="4 5" id="KW-0119">Carbohydrate metabolism</keyword>
<dbReference type="GO" id="GO:0006006">
    <property type="term" value="P:glucose metabolic process"/>
    <property type="evidence" value="ECO:0007669"/>
    <property type="project" value="TreeGrafter"/>
</dbReference>
<organism evidence="8 9">
    <name type="scientific">Companilactobacillus futsaii</name>
    <dbReference type="NCBI Taxonomy" id="938155"/>
    <lineage>
        <taxon>Bacteria</taxon>
        <taxon>Bacillati</taxon>
        <taxon>Bacillota</taxon>
        <taxon>Bacilli</taxon>
        <taxon>Lactobacillales</taxon>
        <taxon>Lactobacillaceae</taxon>
        <taxon>Companilactobacillus</taxon>
    </lineage>
</organism>
<comment type="similarity">
    <text evidence="2 5">Belongs to the aldose epimerase family.</text>
</comment>
<dbReference type="GO" id="GO:0030246">
    <property type="term" value="F:carbohydrate binding"/>
    <property type="evidence" value="ECO:0007669"/>
    <property type="project" value="InterPro"/>
</dbReference>
<sequence>MKLTQQKYDEDKFEFTLQNDNNMTVKLLNYGATLEKILLPNSKGKLENIILSLEKPSDYDKERNYLGGSVGRVIGRIKDGLWQESNKKVNRFVLNENNKTHSHGGYEGIDTQIFSFQTQSNDDSCSVIFHLIDPNGHNNYPGNLDLTITYTLDNTDTLAYEVSASSDQTTLCNIANHVYFALDGPNTSIESNQLKINADNFLPLDKDHLPFGKENSVENSVFDFKKFAQIGATINSNDPQIKQEGGLNHPFILNGDPIAAELKSSDKTKCLKMTTTNPSIVAYTGNHFNHTNFTKNIGKYGGIALEAQYPPTNDIRLLDIVLTPDEQYYAKTTWNFTF</sequence>
<dbReference type="AlphaFoldDB" id="A0A5B7T3F3"/>
<dbReference type="PANTHER" id="PTHR10091">
    <property type="entry name" value="ALDOSE-1-EPIMERASE"/>
    <property type="match status" value="1"/>
</dbReference>
<evidence type="ECO:0000256" key="3">
    <source>
        <dbReference type="ARBA" id="ARBA00023235"/>
    </source>
</evidence>
<keyword evidence="3 5" id="KW-0413">Isomerase</keyword>
<dbReference type="PANTHER" id="PTHR10091:SF0">
    <property type="entry name" value="GALACTOSE MUTAROTASE"/>
    <property type="match status" value="1"/>
</dbReference>
<evidence type="ECO:0000256" key="2">
    <source>
        <dbReference type="ARBA" id="ARBA00006206"/>
    </source>
</evidence>
<evidence type="ECO:0000256" key="5">
    <source>
        <dbReference type="PIRNR" id="PIRNR005096"/>
    </source>
</evidence>
<dbReference type="Proteomes" id="UP000310673">
    <property type="component" value="Chromosome"/>
</dbReference>
<evidence type="ECO:0000256" key="7">
    <source>
        <dbReference type="PIRSR" id="PIRSR005096-3"/>
    </source>
</evidence>
<gene>
    <name evidence="8" type="ORF">FG051_06945</name>
</gene>
<dbReference type="UniPathway" id="UPA00242"/>
<dbReference type="EMBL" id="CP040736">
    <property type="protein sequence ID" value="QCX24862.1"/>
    <property type="molecule type" value="Genomic_DNA"/>
</dbReference>
<dbReference type="STRING" id="1423818.FC88_GL001867"/>
<dbReference type="KEGG" id="lft:FG051_06945"/>
<comment type="function">
    <text evidence="5">Catalyzes the interconversion of alpha and beta anomers of maltose.</text>
</comment>
<evidence type="ECO:0000313" key="9">
    <source>
        <dbReference type="Proteomes" id="UP000310673"/>
    </source>
</evidence>
<name>A0A5B7T3F3_9LACO</name>
<evidence type="ECO:0000313" key="8">
    <source>
        <dbReference type="EMBL" id="QCX24862.1"/>
    </source>
</evidence>
<dbReference type="InterPro" id="IPR011013">
    <property type="entry name" value="Gal_mutarotase_sf_dom"/>
</dbReference>
<dbReference type="GO" id="GO:0050558">
    <property type="term" value="F:maltose epimerase activity"/>
    <property type="evidence" value="ECO:0007669"/>
    <property type="project" value="UniProtKB-EC"/>
</dbReference>
<proteinExistence type="inferred from homology"/>
<evidence type="ECO:0000256" key="1">
    <source>
        <dbReference type="ARBA" id="ARBA00005028"/>
    </source>
</evidence>
<dbReference type="RefSeq" id="WP_057812750.1">
    <property type="nucleotide sequence ID" value="NZ_CP040736.1"/>
</dbReference>
<dbReference type="SUPFAM" id="SSF74650">
    <property type="entry name" value="Galactose mutarotase-like"/>
    <property type="match status" value="1"/>
</dbReference>
<dbReference type="PIRSF" id="PIRSF005096">
    <property type="entry name" value="GALM"/>
    <property type="match status" value="1"/>
</dbReference>
<feature type="active site" description="Proton donor" evidence="6">
    <location>
        <position position="177"/>
    </location>
</feature>
<dbReference type="CDD" id="cd09019">
    <property type="entry name" value="galactose_mutarotase_like"/>
    <property type="match status" value="1"/>
</dbReference>
<comment type="catalytic activity">
    <reaction evidence="5">
        <text>alpha-maltose = beta-maltose</text>
        <dbReference type="Rhea" id="RHEA:21228"/>
        <dbReference type="ChEBI" id="CHEBI:18147"/>
        <dbReference type="ChEBI" id="CHEBI:18167"/>
        <dbReference type="EC" id="5.1.3.21"/>
    </reaction>
</comment>
<dbReference type="GO" id="GO:0033499">
    <property type="term" value="P:galactose catabolic process via UDP-galactose, Leloir pathway"/>
    <property type="evidence" value="ECO:0007669"/>
    <property type="project" value="TreeGrafter"/>
</dbReference>
<feature type="binding site" evidence="7">
    <location>
        <begin position="177"/>
        <end position="179"/>
    </location>
    <ligand>
        <name>beta-D-galactose</name>
        <dbReference type="ChEBI" id="CHEBI:27667"/>
    </ligand>
</feature>
<dbReference type="InterPro" id="IPR047215">
    <property type="entry name" value="Galactose_mutarotase-like"/>
</dbReference>
<dbReference type="Gene3D" id="2.70.98.10">
    <property type="match status" value="1"/>
</dbReference>
<dbReference type="GO" id="GO:0004034">
    <property type="term" value="F:aldose 1-epimerase activity"/>
    <property type="evidence" value="ECO:0007669"/>
    <property type="project" value="TreeGrafter"/>
</dbReference>
<dbReference type="Pfam" id="PF01263">
    <property type="entry name" value="Aldose_epim"/>
    <property type="match status" value="1"/>
</dbReference>
<evidence type="ECO:0000256" key="6">
    <source>
        <dbReference type="PIRSR" id="PIRSR005096-1"/>
    </source>
</evidence>
<dbReference type="InterPro" id="IPR008183">
    <property type="entry name" value="Aldose_1/G6P_1-epimerase"/>
</dbReference>
<reference evidence="8 9" key="1">
    <citation type="submission" date="2019-05" db="EMBL/GenBank/DDBJ databases">
        <title>Genome Sequence of Lactobacillus futsaii Y97, a Potential Probiotic Strain Isolated from the Futsai of Taiwan.</title>
        <authorList>
            <person name="Du X."/>
        </authorList>
    </citation>
    <scope>NUCLEOTIDE SEQUENCE [LARGE SCALE GENOMIC DNA]</scope>
    <source>
        <strain evidence="8 9">Y97</strain>
    </source>
</reference>
<comment type="pathway">
    <text evidence="1 5">Carbohydrate metabolism; hexose metabolism.</text>
</comment>